<evidence type="ECO:0000259" key="5">
    <source>
        <dbReference type="PROSITE" id="PS51677"/>
    </source>
</evidence>
<dbReference type="PANTHER" id="PTHR47561">
    <property type="entry name" value="POLYSACCHARIDE DEACETYLASE FAMILY PROTEIN (AFU_ORTHOLOGUE AFUA_6G05030)"/>
    <property type="match status" value="1"/>
</dbReference>
<organism evidence="6 7">
    <name type="scientific">Pseudaminobacter salicylatoxidans</name>
    <dbReference type="NCBI Taxonomy" id="93369"/>
    <lineage>
        <taxon>Bacteria</taxon>
        <taxon>Pseudomonadati</taxon>
        <taxon>Pseudomonadota</taxon>
        <taxon>Alphaproteobacteria</taxon>
        <taxon>Hyphomicrobiales</taxon>
        <taxon>Phyllobacteriaceae</taxon>
        <taxon>Pseudaminobacter</taxon>
    </lineage>
</organism>
<proteinExistence type="inferred from homology"/>
<dbReference type="Proteomes" id="UP000245396">
    <property type="component" value="Unassembled WGS sequence"/>
</dbReference>
<accession>A0A316C3V3</accession>
<dbReference type="SUPFAM" id="SSF88713">
    <property type="entry name" value="Glycoside hydrolase/deacetylase"/>
    <property type="match status" value="1"/>
</dbReference>
<comment type="caution">
    <text evidence="6">The sequence shown here is derived from an EMBL/GenBank/DDBJ whole genome shotgun (WGS) entry which is preliminary data.</text>
</comment>
<dbReference type="Pfam" id="PF01522">
    <property type="entry name" value="Polysacc_deac_1"/>
    <property type="match status" value="1"/>
</dbReference>
<comment type="similarity">
    <text evidence="2">Belongs to the polysaccharide deacetylase family.</text>
</comment>
<gene>
    <name evidence="6" type="ORF">C7441_10548</name>
</gene>
<dbReference type="PROSITE" id="PS51677">
    <property type="entry name" value="NODB"/>
    <property type="match status" value="1"/>
</dbReference>
<evidence type="ECO:0000256" key="1">
    <source>
        <dbReference type="ARBA" id="ARBA00003236"/>
    </source>
</evidence>
<dbReference type="EMBL" id="QGGG01000005">
    <property type="protein sequence ID" value="PWJ84432.1"/>
    <property type="molecule type" value="Genomic_DNA"/>
</dbReference>
<dbReference type="GO" id="GO:0005975">
    <property type="term" value="P:carbohydrate metabolic process"/>
    <property type="evidence" value="ECO:0007669"/>
    <property type="project" value="InterPro"/>
</dbReference>
<evidence type="ECO:0000256" key="4">
    <source>
        <dbReference type="ARBA" id="ARBA00032976"/>
    </source>
</evidence>
<dbReference type="InterPro" id="IPR011330">
    <property type="entry name" value="Glyco_hydro/deAcase_b/a-brl"/>
</dbReference>
<dbReference type="PANTHER" id="PTHR47561:SF1">
    <property type="entry name" value="POLYSACCHARIDE DEACETYLASE FAMILY PROTEIN (AFU_ORTHOLOGUE AFUA_6G05030)"/>
    <property type="match status" value="1"/>
</dbReference>
<dbReference type="InterPro" id="IPR002509">
    <property type="entry name" value="NODB_dom"/>
</dbReference>
<evidence type="ECO:0000313" key="7">
    <source>
        <dbReference type="Proteomes" id="UP000245396"/>
    </source>
</evidence>
<dbReference type="STRING" id="1192868.GCA_000304395_02011"/>
<evidence type="ECO:0000256" key="2">
    <source>
        <dbReference type="ARBA" id="ARBA00010973"/>
    </source>
</evidence>
<dbReference type="GO" id="GO:0016810">
    <property type="term" value="F:hydrolase activity, acting on carbon-nitrogen (but not peptide) bonds"/>
    <property type="evidence" value="ECO:0007669"/>
    <property type="project" value="InterPro"/>
</dbReference>
<protein>
    <recommendedName>
        <fullName evidence="3">Chitooligosaccharide deacetylase</fullName>
    </recommendedName>
    <alternativeName>
        <fullName evidence="4">Nodulation protein B</fullName>
    </alternativeName>
</protein>
<dbReference type="OrthoDB" id="9784220at2"/>
<dbReference type="AlphaFoldDB" id="A0A316C3V3"/>
<feature type="domain" description="NodB homology" evidence="5">
    <location>
        <begin position="33"/>
        <end position="256"/>
    </location>
</feature>
<dbReference type="Gene3D" id="3.20.20.370">
    <property type="entry name" value="Glycoside hydrolase/deacetylase"/>
    <property type="match status" value="1"/>
</dbReference>
<dbReference type="CDD" id="cd10938">
    <property type="entry name" value="CE4_HpPgdA_like"/>
    <property type="match status" value="1"/>
</dbReference>
<comment type="function">
    <text evidence="1">Is involved in generating a small heat-stable compound (Nod), an acylated oligomer of N-acetylglucosamine, that stimulates mitosis in various plant protoplasts.</text>
</comment>
<reference evidence="6 7" key="1">
    <citation type="submission" date="2018-05" db="EMBL/GenBank/DDBJ databases">
        <title>Genomic Encyclopedia of Type Strains, Phase IV (KMG-IV): sequencing the most valuable type-strain genomes for metagenomic binning, comparative biology and taxonomic classification.</title>
        <authorList>
            <person name="Goeker M."/>
        </authorList>
    </citation>
    <scope>NUCLEOTIDE SEQUENCE [LARGE SCALE GENOMIC DNA]</scope>
    <source>
        <strain evidence="6 7">DSM 6986</strain>
    </source>
</reference>
<sequence>MMKWPNNARCAVMLTFDFDAETLWLSRDPSNAKKPGTLSQGIYGAVRGVPEILKVLKSYDLPATFFVPGWTAEKYVSRIEEILAGGHEIGHHGYLHEWIDPDKPDEERATFERGLEALDRVAGIRPSGYRSPAGETSPTLMGLLREHGLLYDSSLMTDVMPYRHTLADGSAGPVELPWHWSTDDAPYMLFAVQTPRPMFTNDHIFQVWRDEFDAIYEWGGLFNLVMHPQFTGRPSRTLLLRRMIEHVLSKPDVWIATGHDVATAWSEAEQAK</sequence>
<evidence type="ECO:0000313" key="6">
    <source>
        <dbReference type="EMBL" id="PWJ84432.1"/>
    </source>
</evidence>
<dbReference type="InterPro" id="IPR037950">
    <property type="entry name" value="PgdA-like"/>
</dbReference>
<evidence type="ECO:0000256" key="3">
    <source>
        <dbReference type="ARBA" id="ARBA00020071"/>
    </source>
</evidence>
<name>A0A316C3V3_PSESE</name>
<keyword evidence="7" id="KW-1185">Reference proteome</keyword>